<feature type="compositionally biased region" description="Pro residues" evidence="7">
    <location>
        <begin position="10"/>
        <end position="24"/>
    </location>
</feature>
<keyword evidence="4 10" id="KW-0418">Kinase</keyword>
<keyword evidence="3" id="KW-0808">Transferase</keyword>
<keyword evidence="2" id="KW-0597">Phosphoprotein</keyword>
<comment type="caution">
    <text evidence="10">The sequence shown here is derived from an EMBL/GenBank/DDBJ whole genome shotgun (WGS) entry which is preliminary data.</text>
</comment>
<evidence type="ECO:0000256" key="1">
    <source>
        <dbReference type="ARBA" id="ARBA00004370"/>
    </source>
</evidence>
<feature type="coiled-coil region" evidence="6">
    <location>
        <begin position="246"/>
        <end position="280"/>
    </location>
</feature>
<comment type="subcellular location">
    <subcellularLocation>
        <location evidence="1">Membrane</location>
    </subcellularLocation>
</comment>
<dbReference type="Proteomes" id="UP000305131">
    <property type="component" value="Unassembled WGS sequence"/>
</dbReference>
<feature type="transmembrane region" description="Helical" evidence="8">
    <location>
        <begin position="39"/>
        <end position="60"/>
    </location>
</feature>
<feature type="region of interest" description="Disordered" evidence="7">
    <location>
        <begin position="1"/>
        <end position="30"/>
    </location>
</feature>
<name>A0A6C1KJD7_XANAU</name>
<evidence type="ECO:0000259" key="9">
    <source>
        <dbReference type="PROSITE" id="PS50885"/>
    </source>
</evidence>
<evidence type="ECO:0000256" key="5">
    <source>
        <dbReference type="ARBA" id="ARBA00023012"/>
    </source>
</evidence>
<keyword evidence="8" id="KW-0812">Transmembrane</keyword>
<dbReference type="RefSeq" id="WP_138398181.1">
    <property type="nucleotide sequence ID" value="NZ_JBAFVI010000015.1"/>
</dbReference>
<dbReference type="CDD" id="cd16917">
    <property type="entry name" value="HATPase_UhpB-NarQ-NarX-like"/>
    <property type="match status" value="1"/>
</dbReference>
<evidence type="ECO:0000313" key="10">
    <source>
        <dbReference type="EMBL" id="TLX44330.1"/>
    </source>
</evidence>
<dbReference type="GO" id="GO:0046983">
    <property type="term" value="F:protein dimerization activity"/>
    <property type="evidence" value="ECO:0007669"/>
    <property type="project" value="InterPro"/>
</dbReference>
<dbReference type="Pfam" id="PF02518">
    <property type="entry name" value="HATPase_c"/>
    <property type="match status" value="1"/>
</dbReference>
<evidence type="ECO:0000313" key="11">
    <source>
        <dbReference type="Proteomes" id="UP000305131"/>
    </source>
</evidence>
<keyword evidence="8" id="KW-0472">Membrane</keyword>
<evidence type="ECO:0000256" key="2">
    <source>
        <dbReference type="ARBA" id="ARBA00022553"/>
    </source>
</evidence>
<organism evidence="10 11">
    <name type="scientific">Xanthobacter autotrophicus</name>
    <dbReference type="NCBI Taxonomy" id="280"/>
    <lineage>
        <taxon>Bacteria</taxon>
        <taxon>Pseudomonadati</taxon>
        <taxon>Pseudomonadota</taxon>
        <taxon>Alphaproteobacteria</taxon>
        <taxon>Hyphomicrobiales</taxon>
        <taxon>Xanthobacteraceae</taxon>
        <taxon>Xanthobacter</taxon>
    </lineage>
</organism>
<dbReference type="AlphaFoldDB" id="A0A6C1KJD7"/>
<keyword evidence="8" id="KW-1133">Transmembrane helix</keyword>
<dbReference type="InterPro" id="IPR032244">
    <property type="entry name" value="LapD_MoxY_N"/>
</dbReference>
<dbReference type="PANTHER" id="PTHR24421">
    <property type="entry name" value="NITRATE/NITRITE SENSOR PROTEIN NARX-RELATED"/>
    <property type="match status" value="1"/>
</dbReference>
<dbReference type="Pfam" id="PF07730">
    <property type="entry name" value="HisKA_3"/>
    <property type="match status" value="1"/>
</dbReference>
<dbReference type="InterPro" id="IPR036890">
    <property type="entry name" value="HATPase_C_sf"/>
</dbReference>
<dbReference type="InterPro" id="IPR003594">
    <property type="entry name" value="HATPase_dom"/>
</dbReference>
<evidence type="ECO:0000256" key="7">
    <source>
        <dbReference type="SAM" id="MobiDB-lite"/>
    </source>
</evidence>
<feature type="domain" description="HAMP" evidence="9">
    <location>
        <begin position="213"/>
        <end position="265"/>
    </location>
</feature>
<dbReference type="OrthoDB" id="9778496at2"/>
<evidence type="ECO:0000256" key="8">
    <source>
        <dbReference type="SAM" id="Phobius"/>
    </source>
</evidence>
<sequence length="492" mass="52639">MSLPDALPSPLQPRPVSRPAPPAQPSATVGRRASLRVRVLGVVVAINAAAAVVAGTVVVHNARVAAEREMTASVEMAERMVRETAERMAEAPEAGGPAAGELANWPVHLRHLRHVRIVIEDAQGRPIPLKPSGSREQDDGDAGAPAWFAHLVGVSEVARDIEVRINGARFGRVRVAGVPDDEVDEVWEDVSDFAVVAIAVNAAILLALYVALGRVRSDLGRFRNALGELEQNRFSCRVDLPRTRELAEVAERFNELAAALAAARAENDRLNAHLVTLQEDERRQIASELHDELGPLMFGLKAGAESLARAAAEAEGPAKARIADRTHGLVGIVERMQATNRRLLRRIRPAALDLLSLREAISSLLADFRQHDPSRTFLLAAGPLAAHYCAARDATLYRCVQEAVTNALKHGDARAIEVEIGEVAGAAGPEGGVLLRLVVTDDGPGPPDRIVEGLGLAGMRERVRALGGTFRFERGPKGGARFVAEISVPPPS</sequence>
<dbReference type="SMART" id="SM00387">
    <property type="entry name" value="HATPase_c"/>
    <property type="match status" value="1"/>
</dbReference>
<reference evidence="10 11" key="1">
    <citation type="submission" date="2019-05" db="EMBL/GenBank/DDBJ databases">
        <authorList>
            <person name="Zhou X."/>
        </authorList>
    </citation>
    <scope>NUCLEOTIDE SEQUENCE [LARGE SCALE GENOMIC DNA]</scope>
    <source>
        <strain evidence="10 11">DSM 432</strain>
    </source>
</reference>
<dbReference type="GeneID" id="95772573"/>
<dbReference type="Gene3D" id="1.20.5.1930">
    <property type="match status" value="1"/>
</dbReference>
<dbReference type="InterPro" id="IPR011712">
    <property type="entry name" value="Sig_transdc_His_kin_sub3_dim/P"/>
</dbReference>
<dbReference type="EMBL" id="VAUP01000010">
    <property type="protein sequence ID" value="TLX44330.1"/>
    <property type="molecule type" value="Genomic_DNA"/>
</dbReference>
<keyword evidence="6" id="KW-0175">Coiled coil</keyword>
<proteinExistence type="predicted"/>
<dbReference type="GO" id="GO:0016020">
    <property type="term" value="C:membrane"/>
    <property type="evidence" value="ECO:0007669"/>
    <property type="project" value="UniProtKB-SubCell"/>
</dbReference>
<dbReference type="Gene3D" id="3.30.565.10">
    <property type="entry name" value="Histidine kinase-like ATPase, C-terminal domain"/>
    <property type="match status" value="1"/>
</dbReference>
<evidence type="ECO:0000256" key="6">
    <source>
        <dbReference type="SAM" id="Coils"/>
    </source>
</evidence>
<dbReference type="InterPro" id="IPR050482">
    <property type="entry name" value="Sensor_HK_TwoCompSys"/>
</dbReference>
<protein>
    <submittedName>
        <fullName evidence="10">Histidine kinase</fullName>
    </submittedName>
</protein>
<accession>A0A6C1KJD7</accession>
<evidence type="ECO:0000256" key="3">
    <source>
        <dbReference type="ARBA" id="ARBA00022679"/>
    </source>
</evidence>
<dbReference type="PROSITE" id="PS50885">
    <property type="entry name" value="HAMP"/>
    <property type="match status" value="1"/>
</dbReference>
<evidence type="ECO:0000256" key="4">
    <source>
        <dbReference type="ARBA" id="ARBA00022777"/>
    </source>
</evidence>
<dbReference type="Pfam" id="PF16448">
    <property type="entry name" value="LapD_MoxY_N"/>
    <property type="match status" value="1"/>
</dbReference>
<dbReference type="SUPFAM" id="SSF55874">
    <property type="entry name" value="ATPase domain of HSP90 chaperone/DNA topoisomerase II/histidine kinase"/>
    <property type="match status" value="1"/>
</dbReference>
<feature type="transmembrane region" description="Helical" evidence="8">
    <location>
        <begin position="193"/>
        <end position="212"/>
    </location>
</feature>
<dbReference type="InterPro" id="IPR003660">
    <property type="entry name" value="HAMP_dom"/>
</dbReference>
<dbReference type="PANTHER" id="PTHR24421:SF58">
    <property type="entry name" value="SIGNAL TRANSDUCTION HISTIDINE-PROTEIN KINASE_PHOSPHATASE UHPB"/>
    <property type="match status" value="1"/>
</dbReference>
<dbReference type="GO" id="GO:0000155">
    <property type="term" value="F:phosphorelay sensor kinase activity"/>
    <property type="evidence" value="ECO:0007669"/>
    <property type="project" value="InterPro"/>
</dbReference>
<gene>
    <name evidence="10" type="ORF">FBQ73_03770</name>
</gene>
<keyword evidence="5" id="KW-0902">Two-component regulatory system</keyword>